<accession>F8SJ77</accession>
<proteinExistence type="predicted"/>
<keyword evidence="2" id="KW-1185">Reference proteome</keyword>
<gene>
    <name evidence="1" type="primary">234</name>
</gene>
<reference evidence="1 2" key="1">
    <citation type="journal article" date="2011" name="Microbiology">
        <title>The Pseudomonas aeruginosa generalized transducing phage phiPA3 is a new member of the phiKZ-like group of 'jumbo' phages, and infects model laboratory strains and clinical isolates from cystic fibrosis patients.</title>
        <authorList>
            <person name="Monson R."/>
            <person name="Foulds I."/>
            <person name="Foweraker J."/>
            <person name="Welch M."/>
            <person name="Salmond G.P."/>
        </authorList>
    </citation>
    <scope>NUCLEOTIDE SEQUENCE [LARGE SCALE GENOMIC DNA]</scope>
</reference>
<organism evidence="1 2">
    <name type="scientific">Pseudomonas phage PhiPA3</name>
    <name type="common">Pseudomonas aeruginosa phage PhiPA3</name>
    <dbReference type="NCBI Taxonomy" id="998086"/>
    <lineage>
        <taxon>Viruses</taxon>
        <taxon>Duplodnaviria</taxon>
        <taxon>Heunggongvirae</taxon>
        <taxon>Uroviricota</taxon>
        <taxon>Caudoviricetes</taxon>
        <taxon>Chimalliviridae</taxon>
        <taxon>Miltoncavirus</taxon>
        <taxon>Miltoncavirus PhiPA3</taxon>
    </lineage>
</organism>
<protein>
    <submittedName>
        <fullName evidence="1">Uncharacterized protein 234</fullName>
    </submittedName>
</protein>
<organismHost>
    <name type="scientific">Pseudomonas aeruginosa</name>
    <dbReference type="NCBI Taxonomy" id="287"/>
</organismHost>
<dbReference type="Proteomes" id="UP000008388">
    <property type="component" value="Segment"/>
</dbReference>
<name>F8SJ77_BPPA3</name>
<sequence>MARSTAATMLAALQKYFTKVEERLDSGGSGGVNALYFANGSIAAGATTQKDLTTITGAPTGKDWRSAIVQVLVKDVTAGSPTLNCWLDGSALFTYGIDEAGVFKITNLSTTGQLYAVTILAPSSAKIG</sequence>
<evidence type="ECO:0000313" key="2">
    <source>
        <dbReference type="Proteomes" id="UP000008388"/>
    </source>
</evidence>
<evidence type="ECO:0000313" key="1">
    <source>
        <dbReference type="EMBL" id="AEH03657.1"/>
    </source>
</evidence>
<dbReference type="EMBL" id="HQ630627">
    <property type="protein sequence ID" value="AEH03657.1"/>
    <property type="molecule type" value="Genomic_DNA"/>
</dbReference>
<dbReference type="RefSeq" id="YP_009217313.1">
    <property type="nucleotide sequence ID" value="NC_028999.1"/>
</dbReference>
<dbReference type="GeneID" id="26643762"/>
<dbReference type="KEGG" id="vg:26643762"/>